<dbReference type="PANTHER" id="PTHR48475">
    <property type="entry name" value="RIBONUCLEASE H"/>
    <property type="match status" value="1"/>
</dbReference>
<dbReference type="AlphaFoldDB" id="A0AAV3QWJ8"/>
<dbReference type="GO" id="GO:0003676">
    <property type="term" value="F:nucleic acid binding"/>
    <property type="evidence" value="ECO:0007669"/>
    <property type="project" value="InterPro"/>
</dbReference>
<protein>
    <submittedName>
        <fullName evidence="1">Uncharacterized protein</fullName>
    </submittedName>
</protein>
<dbReference type="EMBL" id="BAABME010006072">
    <property type="protein sequence ID" value="GAA0167376.1"/>
    <property type="molecule type" value="Genomic_DNA"/>
</dbReference>
<accession>A0AAV3QWJ8</accession>
<reference evidence="1 2" key="1">
    <citation type="submission" date="2024-01" db="EMBL/GenBank/DDBJ databases">
        <title>The complete chloroplast genome sequence of Lithospermum erythrorhizon: insights into the phylogenetic relationship among Boraginaceae species and the maternal lineages of purple gromwells.</title>
        <authorList>
            <person name="Okada T."/>
            <person name="Watanabe K."/>
        </authorList>
    </citation>
    <scope>NUCLEOTIDE SEQUENCE [LARGE SCALE GENOMIC DNA]</scope>
</reference>
<name>A0AAV3QWJ8_LITER</name>
<comment type="caution">
    <text evidence="1">The sequence shown here is derived from an EMBL/GenBank/DDBJ whole genome shotgun (WGS) entry which is preliminary data.</text>
</comment>
<keyword evidence="2" id="KW-1185">Reference proteome</keyword>
<proteinExistence type="predicted"/>
<dbReference type="Gene3D" id="3.30.420.10">
    <property type="entry name" value="Ribonuclease H-like superfamily/Ribonuclease H"/>
    <property type="match status" value="1"/>
</dbReference>
<dbReference type="PANTHER" id="PTHR48475:SF2">
    <property type="entry name" value="RIBONUCLEASE H"/>
    <property type="match status" value="1"/>
</dbReference>
<dbReference type="Proteomes" id="UP001454036">
    <property type="component" value="Unassembled WGS sequence"/>
</dbReference>
<organism evidence="1 2">
    <name type="scientific">Lithospermum erythrorhizon</name>
    <name type="common">Purple gromwell</name>
    <name type="synonym">Lithospermum officinale var. erythrorhizon</name>
    <dbReference type="NCBI Taxonomy" id="34254"/>
    <lineage>
        <taxon>Eukaryota</taxon>
        <taxon>Viridiplantae</taxon>
        <taxon>Streptophyta</taxon>
        <taxon>Embryophyta</taxon>
        <taxon>Tracheophyta</taxon>
        <taxon>Spermatophyta</taxon>
        <taxon>Magnoliopsida</taxon>
        <taxon>eudicotyledons</taxon>
        <taxon>Gunneridae</taxon>
        <taxon>Pentapetalae</taxon>
        <taxon>asterids</taxon>
        <taxon>lamiids</taxon>
        <taxon>Boraginales</taxon>
        <taxon>Boraginaceae</taxon>
        <taxon>Boraginoideae</taxon>
        <taxon>Lithospermeae</taxon>
        <taxon>Lithospermum</taxon>
    </lineage>
</organism>
<gene>
    <name evidence="1" type="ORF">LIER_22321</name>
</gene>
<evidence type="ECO:0000313" key="2">
    <source>
        <dbReference type="Proteomes" id="UP001454036"/>
    </source>
</evidence>
<dbReference type="InterPro" id="IPR036397">
    <property type="entry name" value="RNaseH_sf"/>
</dbReference>
<sequence length="199" mass="23178">MDHSLKEAFWQNFVRSMELNEDSHPSTIPSSMELNRIVFSRLKKNLVQTGANKGTWPEELQTVLCSLCTTLSRTTGETPFALVYGAEVVLPVEIGLPSYRHRGIDDAENSQRMREEANFRDELRDNALFKMVQYKHLMAHSYNRRVQNRQFKVGDLVMRLYAVYKVTMVVEPSTYELSHIDGKLIDHTWQATKLRKYHI</sequence>
<evidence type="ECO:0000313" key="1">
    <source>
        <dbReference type="EMBL" id="GAA0167376.1"/>
    </source>
</evidence>